<proteinExistence type="predicted"/>
<reference evidence="1 2" key="1">
    <citation type="journal article" date="2021" name="Plant Biotechnol. J.">
        <title>Multi-omics assisted identification of the key and species-specific regulatory components of drought-tolerant mechanisms in Gossypium stocksii.</title>
        <authorList>
            <person name="Yu D."/>
            <person name="Ke L."/>
            <person name="Zhang D."/>
            <person name="Wu Y."/>
            <person name="Sun Y."/>
            <person name="Mei J."/>
            <person name="Sun J."/>
            <person name="Sun Y."/>
        </authorList>
    </citation>
    <scope>NUCLEOTIDE SEQUENCE [LARGE SCALE GENOMIC DNA]</scope>
    <source>
        <strain evidence="2">cv. E1</strain>
        <tissue evidence="1">Leaf</tissue>
    </source>
</reference>
<comment type="caution">
    <text evidence="1">The sequence shown here is derived from an EMBL/GenBank/DDBJ whole genome shotgun (WGS) entry which is preliminary data.</text>
</comment>
<name>A0A9D3ZFE5_9ROSI</name>
<organism evidence="1 2">
    <name type="scientific">Gossypium stocksii</name>
    <dbReference type="NCBI Taxonomy" id="47602"/>
    <lineage>
        <taxon>Eukaryota</taxon>
        <taxon>Viridiplantae</taxon>
        <taxon>Streptophyta</taxon>
        <taxon>Embryophyta</taxon>
        <taxon>Tracheophyta</taxon>
        <taxon>Spermatophyta</taxon>
        <taxon>Magnoliopsida</taxon>
        <taxon>eudicotyledons</taxon>
        <taxon>Gunneridae</taxon>
        <taxon>Pentapetalae</taxon>
        <taxon>rosids</taxon>
        <taxon>malvids</taxon>
        <taxon>Malvales</taxon>
        <taxon>Malvaceae</taxon>
        <taxon>Malvoideae</taxon>
        <taxon>Gossypium</taxon>
    </lineage>
</organism>
<evidence type="ECO:0000313" key="1">
    <source>
        <dbReference type="EMBL" id="KAH1031611.1"/>
    </source>
</evidence>
<dbReference type="EMBL" id="JAIQCV010000013">
    <property type="protein sequence ID" value="KAH1031611.1"/>
    <property type="molecule type" value="Genomic_DNA"/>
</dbReference>
<dbReference type="Proteomes" id="UP000828251">
    <property type="component" value="Unassembled WGS sequence"/>
</dbReference>
<dbReference type="AlphaFoldDB" id="A0A9D3ZFE5"/>
<feature type="non-terminal residue" evidence="1">
    <location>
        <position position="101"/>
    </location>
</feature>
<keyword evidence="2" id="KW-1185">Reference proteome</keyword>
<accession>A0A9D3ZFE5</accession>
<protein>
    <submittedName>
        <fullName evidence="1">Uncharacterized protein</fullName>
    </submittedName>
</protein>
<gene>
    <name evidence="1" type="ORF">J1N35_043785</name>
</gene>
<evidence type="ECO:0000313" key="2">
    <source>
        <dbReference type="Proteomes" id="UP000828251"/>
    </source>
</evidence>
<sequence length="101" mass="11561">MTSLKGVNLSISILVLQPRISSVKTKRPSAQDIHTDSLSFNIYNPEGKRWEEFQSKWKQTNGFFTHTTPKAKDEGDFNGSTYLKQAPKDVEFIEEIPIDEE</sequence>